<organism evidence="1 2">
    <name type="scientific">Tanacetum coccineum</name>
    <dbReference type="NCBI Taxonomy" id="301880"/>
    <lineage>
        <taxon>Eukaryota</taxon>
        <taxon>Viridiplantae</taxon>
        <taxon>Streptophyta</taxon>
        <taxon>Embryophyta</taxon>
        <taxon>Tracheophyta</taxon>
        <taxon>Spermatophyta</taxon>
        <taxon>Magnoliopsida</taxon>
        <taxon>eudicotyledons</taxon>
        <taxon>Gunneridae</taxon>
        <taxon>Pentapetalae</taxon>
        <taxon>asterids</taxon>
        <taxon>campanulids</taxon>
        <taxon>Asterales</taxon>
        <taxon>Asteraceae</taxon>
        <taxon>Asteroideae</taxon>
        <taxon>Anthemideae</taxon>
        <taxon>Anthemidinae</taxon>
        <taxon>Tanacetum</taxon>
    </lineage>
</organism>
<evidence type="ECO:0000313" key="1">
    <source>
        <dbReference type="EMBL" id="GJT40348.1"/>
    </source>
</evidence>
<gene>
    <name evidence="1" type="ORF">Tco_0940213</name>
</gene>
<dbReference type="EMBL" id="BQNB010015465">
    <property type="protein sequence ID" value="GJT40348.1"/>
    <property type="molecule type" value="Genomic_DNA"/>
</dbReference>
<accession>A0ABQ5DPY1</accession>
<keyword evidence="2" id="KW-1185">Reference proteome</keyword>
<name>A0ABQ5DPY1_9ASTR</name>
<proteinExistence type="predicted"/>
<protein>
    <submittedName>
        <fullName evidence="1">Uncharacterized protein</fullName>
    </submittedName>
</protein>
<comment type="caution">
    <text evidence="1">The sequence shown here is derived from an EMBL/GenBank/DDBJ whole genome shotgun (WGS) entry which is preliminary data.</text>
</comment>
<reference evidence="1" key="2">
    <citation type="submission" date="2022-01" db="EMBL/GenBank/DDBJ databases">
        <authorList>
            <person name="Yamashiro T."/>
            <person name="Shiraishi A."/>
            <person name="Satake H."/>
            <person name="Nakayama K."/>
        </authorList>
    </citation>
    <scope>NUCLEOTIDE SEQUENCE</scope>
</reference>
<reference evidence="1" key="1">
    <citation type="journal article" date="2022" name="Int. J. Mol. Sci.">
        <title>Draft Genome of Tanacetum Coccineum: Genomic Comparison of Closely Related Tanacetum-Family Plants.</title>
        <authorList>
            <person name="Yamashiro T."/>
            <person name="Shiraishi A."/>
            <person name="Nakayama K."/>
            <person name="Satake H."/>
        </authorList>
    </citation>
    <scope>NUCLEOTIDE SEQUENCE</scope>
</reference>
<evidence type="ECO:0000313" key="2">
    <source>
        <dbReference type="Proteomes" id="UP001151760"/>
    </source>
</evidence>
<dbReference type="Proteomes" id="UP001151760">
    <property type="component" value="Unassembled WGS sequence"/>
</dbReference>
<sequence>MDLNFAVDGDLRELSVEEAWETIENFDKGQKEWDKPFEAITEYLAWDRVDNSCPLSNPQVLPSFKVYTPPVTYSKEVDETLGTPMEEEPWTKRN</sequence>